<evidence type="ECO:0000313" key="2">
    <source>
        <dbReference type="Proteomes" id="UP000649617"/>
    </source>
</evidence>
<comment type="caution">
    <text evidence="1">The sequence shown here is derived from an EMBL/GenBank/DDBJ whole genome shotgun (WGS) entry which is preliminary data.</text>
</comment>
<accession>A0A812IMS4</accession>
<dbReference type="EMBL" id="CAJNIZ010000399">
    <property type="protein sequence ID" value="CAE7161031.1"/>
    <property type="molecule type" value="Genomic_DNA"/>
</dbReference>
<organism evidence="1 2">
    <name type="scientific">Symbiodinium pilosum</name>
    <name type="common">Dinoflagellate</name>
    <dbReference type="NCBI Taxonomy" id="2952"/>
    <lineage>
        <taxon>Eukaryota</taxon>
        <taxon>Sar</taxon>
        <taxon>Alveolata</taxon>
        <taxon>Dinophyceae</taxon>
        <taxon>Suessiales</taxon>
        <taxon>Symbiodiniaceae</taxon>
        <taxon>Symbiodinium</taxon>
    </lineage>
</organism>
<dbReference type="Proteomes" id="UP000649617">
    <property type="component" value="Unassembled WGS sequence"/>
</dbReference>
<protein>
    <submittedName>
        <fullName evidence="1">Uncharacterized protein</fullName>
    </submittedName>
</protein>
<gene>
    <name evidence="1" type="ORF">SPIL2461_LOCUS509</name>
</gene>
<sequence length="101" mass="10876">MRTLALAVDLILRGKVDSVGDIMMQRFEALCMNLRDGEGRYGQFLELLPEDLLGGGAILQETEFARQTTVKTATAEALVGKASAKTVISTESMGIWGMAVP</sequence>
<evidence type="ECO:0000313" key="1">
    <source>
        <dbReference type="EMBL" id="CAE7161031.1"/>
    </source>
</evidence>
<reference evidence="1" key="1">
    <citation type="submission" date="2021-02" db="EMBL/GenBank/DDBJ databases">
        <authorList>
            <person name="Dougan E. K."/>
            <person name="Rhodes N."/>
            <person name="Thang M."/>
            <person name="Chan C."/>
        </authorList>
    </citation>
    <scope>NUCLEOTIDE SEQUENCE</scope>
</reference>
<dbReference type="AlphaFoldDB" id="A0A812IMS4"/>
<name>A0A812IMS4_SYMPI</name>
<keyword evidence="2" id="KW-1185">Reference proteome</keyword>
<proteinExistence type="predicted"/>